<comment type="caution">
    <text evidence="1">The sequence shown here is derived from an EMBL/GenBank/DDBJ whole genome shotgun (WGS) entry which is preliminary data.</text>
</comment>
<reference evidence="1 2" key="1">
    <citation type="submission" date="2021-01" db="EMBL/GenBank/DDBJ databases">
        <title>Whole genome shotgun sequence of Verrucosispora qiuiae NBRC 106684.</title>
        <authorList>
            <person name="Komaki H."/>
            <person name="Tamura T."/>
        </authorList>
    </citation>
    <scope>NUCLEOTIDE SEQUENCE [LARGE SCALE GENOMIC DNA]</scope>
    <source>
        <strain evidence="1 2">NBRC 106684</strain>
    </source>
</reference>
<proteinExistence type="predicted"/>
<sequence>MSGRAAAVALALPYAGPWDLGDYPYGLEPLALPHPGNAWLSDGTIGDDLRDCHLALLSTDLRTTPAGPDDLEKLFWFRWIVGHHISFVLWRLLAGALVRLAEGDPDNRTLTATVTEYVRAYSAMLIYTGSSTQAIYNEAIRPSMYRLHNTFSGTWSADYPAVRALFRGRRAPRGVTAGAAELLREVRLSHQIHLGVASKLVVDGRSLLQHLVDNPAANQPRMWASIFDCYFLTVREPVTGHQVLAQLLRRCKAVAMDLETNGLYPAGARYTGFVPEELRTPAALACENELTEIVLRVAGLATGAVRPVPAGPAE</sequence>
<gene>
    <name evidence="1" type="ORF">Vqi01_43840</name>
</gene>
<organism evidence="1 2">
    <name type="scientific">Micromonospora qiuiae</name>
    <dbReference type="NCBI Taxonomy" id="502268"/>
    <lineage>
        <taxon>Bacteria</taxon>
        <taxon>Bacillati</taxon>
        <taxon>Actinomycetota</taxon>
        <taxon>Actinomycetes</taxon>
        <taxon>Micromonosporales</taxon>
        <taxon>Micromonosporaceae</taxon>
        <taxon>Micromonospora</taxon>
    </lineage>
</organism>
<protein>
    <recommendedName>
        <fullName evidence="3">L-tyrosine 3-hydroxylase</fullName>
    </recommendedName>
</protein>
<evidence type="ECO:0000313" key="2">
    <source>
        <dbReference type="Proteomes" id="UP000653076"/>
    </source>
</evidence>
<dbReference type="RefSeq" id="WP_204036696.1">
    <property type="nucleotide sequence ID" value="NZ_BOPC01000064.1"/>
</dbReference>
<evidence type="ECO:0000313" key="1">
    <source>
        <dbReference type="EMBL" id="GIJ29222.1"/>
    </source>
</evidence>
<keyword evidence="2" id="KW-1185">Reference proteome</keyword>
<dbReference type="Proteomes" id="UP000653076">
    <property type="component" value="Unassembled WGS sequence"/>
</dbReference>
<evidence type="ECO:0008006" key="3">
    <source>
        <dbReference type="Google" id="ProtNLM"/>
    </source>
</evidence>
<accession>A0ABQ4JFU3</accession>
<name>A0ABQ4JFU3_9ACTN</name>
<dbReference type="EMBL" id="BOPC01000064">
    <property type="protein sequence ID" value="GIJ29222.1"/>
    <property type="molecule type" value="Genomic_DNA"/>
</dbReference>